<organism evidence="2 3">
    <name type="scientific">Mycena rosella</name>
    <name type="common">Pink bonnet</name>
    <name type="synonym">Agaricus rosellus</name>
    <dbReference type="NCBI Taxonomy" id="1033263"/>
    <lineage>
        <taxon>Eukaryota</taxon>
        <taxon>Fungi</taxon>
        <taxon>Dikarya</taxon>
        <taxon>Basidiomycota</taxon>
        <taxon>Agaricomycotina</taxon>
        <taxon>Agaricomycetes</taxon>
        <taxon>Agaricomycetidae</taxon>
        <taxon>Agaricales</taxon>
        <taxon>Marasmiineae</taxon>
        <taxon>Mycenaceae</taxon>
        <taxon>Mycena</taxon>
    </lineage>
</organism>
<protein>
    <submittedName>
        <fullName evidence="2">Uncharacterized protein</fullName>
    </submittedName>
</protein>
<feature type="region of interest" description="Disordered" evidence="1">
    <location>
        <begin position="139"/>
        <end position="235"/>
    </location>
</feature>
<reference evidence="2" key="1">
    <citation type="submission" date="2023-03" db="EMBL/GenBank/DDBJ databases">
        <title>Massive genome expansion in bonnet fungi (Mycena s.s.) driven by repeated elements and novel gene families across ecological guilds.</title>
        <authorList>
            <consortium name="Lawrence Berkeley National Laboratory"/>
            <person name="Harder C.B."/>
            <person name="Miyauchi S."/>
            <person name="Viragh M."/>
            <person name="Kuo A."/>
            <person name="Thoen E."/>
            <person name="Andreopoulos B."/>
            <person name="Lu D."/>
            <person name="Skrede I."/>
            <person name="Drula E."/>
            <person name="Henrissat B."/>
            <person name="Morin E."/>
            <person name="Kohler A."/>
            <person name="Barry K."/>
            <person name="LaButti K."/>
            <person name="Morin E."/>
            <person name="Salamov A."/>
            <person name="Lipzen A."/>
            <person name="Mereny Z."/>
            <person name="Hegedus B."/>
            <person name="Baldrian P."/>
            <person name="Stursova M."/>
            <person name="Weitz H."/>
            <person name="Taylor A."/>
            <person name="Grigoriev I.V."/>
            <person name="Nagy L.G."/>
            <person name="Martin F."/>
            <person name="Kauserud H."/>
        </authorList>
    </citation>
    <scope>NUCLEOTIDE SEQUENCE</scope>
    <source>
        <strain evidence="2">CBHHK067</strain>
    </source>
</reference>
<keyword evidence="3" id="KW-1185">Reference proteome</keyword>
<name>A0AAD7G6F7_MYCRO</name>
<proteinExistence type="predicted"/>
<evidence type="ECO:0000313" key="3">
    <source>
        <dbReference type="Proteomes" id="UP001221757"/>
    </source>
</evidence>
<feature type="compositionally biased region" description="Pro residues" evidence="1">
    <location>
        <begin position="139"/>
        <end position="149"/>
    </location>
</feature>
<dbReference type="Proteomes" id="UP001221757">
    <property type="component" value="Unassembled WGS sequence"/>
</dbReference>
<evidence type="ECO:0000313" key="2">
    <source>
        <dbReference type="EMBL" id="KAJ7660524.1"/>
    </source>
</evidence>
<gene>
    <name evidence="2" type="ORF">B0H17DRAFT_1212529</name>
</gene>
<accession>A0AAD7G6F7</accession>
<feature type="compositionally biased region" description="Polar residues" evidence="1">
    <location>
        <begin position="223"/>
        <end position="235"/>
    </location>
</feature>
<dbReference type="EMBL" id="JARKIE010000259">
    <property type="protein sequence ID" value="KAJ7660524.1"/>
    <property type="molecule type" value="Genomic_DNA"/>
</dbReference>
<sequence>MSASSSSVRRLALHPSALSDAEHILFTTSLADLADTIGDLEHVSVNAPEAHAWLCGRYAALESGTVDQARLVILRLFAPATTLSSGAFSRRCGWCYTHRRGAASTAASHSCRVRLPVIAISPPSLPLAPVPAAPIPAPTNPFLPTPAPSPEARARPSLPPRKPTSPAFNIPRKLGPTSSPESSLSTSASSASSTPPRRASHAYSSSLSLAGPPSPPMHPLRRASTQRAPASSPPQIQHFAERPQIHAHVPNPAQNQNPFRPAPPRPRSLYRAPRRLGFGAQFQFCVLKFHPLPLPLTLPKALRRTPVGAWWVGAERGEREGLVRGGGGSAYTVRNGRGA</sequence>
<evidence type="ECO:0000256" key="1">
    <source>
        <dbReference type="SAM" id="MobiDB-lite"/>
    </source>
</evidence>
<comment type="caution">
    <text evidence="2">The sequence shown here is derived from an EMBL/GenBank/DDBJ whole genome shotgun (WGS) entry which is preliminary data.</text>
</comment>
<dbReference type="AlphaFoldDB" id="A0AAD7G6F7"/>
<feature type="compositionally biased region" description="Low complexity" evidence="1">
    <location>
        <begin position="176"/>
        <end position="211"/>
    </location>
</feature>